<dbReference type="OrthoDB" id="6402335at2"/>
<evidence type="ECO:0000313" key="1">
    <source>
        <dbReference type="EMBL" id="RPD43062.1"/>
    </source>
</evidence>
<dbReference type="AlphaFoldDB" id="A0A3N4MGA0"/>
<dbReference type="EMBL" id="RMBX01000001">
    <property type="protein sequence ID" value="RPD43062.1"/>
    <property type="molecule type" value="Genomic_DNA"/>
</dbReference>
<keyword evidence="2" id="KW-1185">Reference proteome</keyword>
<gene>
    <name evidence="1" type="ORF">EG028_01865</name>
</gene>
<comment type="caution">
    <text evidence="1">The sequence shown here is derived from an EMBL/GenBank/DDBJ whole genome shotgun (WGS) entry which is preliminary data.</text>
</comment>
<protein>
    <submittedName>
        <fullName evidence="1">Uncharacterized protein</fullName>
    </submittedName>
</protein>
<organism evidence="1 2">
    <name type="scientific">Chitinophaga barathri</name>
    <dbReference type="NCBI Taxonomy" id="1647451"/>
    <lineage>
        <taxon>Bacteria</taxon>
        <taxon>Pseudomonadati</taxon>
        <taxon>Bacteroidota</taxon>
        <taxon>Chitinophagia</taxon>
        <taxon>Chitinophagales</taxon>
        <taxon>Chitinophagaceae</taxon>
        <taxon>Chitinophaga</taxon>
    </lineage>
</organism>
<name>A0A3N4MGA0_9BACT</name>
<dbReference type="Proteomes" id="UP000279089">
    <property type="component" value="Unassembled WGS sequence"/>
</dbReference>
<evidence type="ECO:0000313" key="2">
    <source>
        <dbReference type="Proteomes" id="UP000279089"/>
    </source>
</evidence>
<sequence>MENGRYLTSFLEIFVDTDQPLINIAQLIEADQGTYYHEYLHYIQDVSTCSGLSKIWRAFDCLRQLVSSIQPDTIMEFEVPMTNPTAEEQKRHLDFLETLRGSGQMTGVTLEVADTYHIVEVLEEHNPMILDYYANSTATAIKLRLQSDEPRAQEKRFTFGEAAVSETMAYLVEKKFFPNLNSLPRYPYKVAADLVHHLYPALNASDELVFALCDASLLYNMPGWAFVKIVQEMARMQFVPASGKEMIDFSYAFYDKIQWDLIGYSRHADQAIQHISDALYRHEFYTGTKELLQASVERGRIIREQNPYFMVEIFSRDTALSHEFYKTFNFLGGPLSINNNGFRWVRVPLGLERLQNNADPAHFRVAWQLSKFLLEGERPCSLMRTCRSSQNHEIDDRCETRPWQRASDEQGCPYAAAWALYGLKKKDIFLNGVLIQQREED</sequence>
<reference evidence="2" key="1">
    <citation type="submission" date="2018-11" db="EMBL/GenBank/DDBJ databases">
        <title>Chitinophaga lutea sp.nov., isolate from arsenic contaminated soil.</title>
        <authorList>
            <person name="Zong Y."/>
        </authorList>
    </citation>
    <scope>NUCLEOTIDE SEQUENCE [LARGE SCALE GENOMIC DNA]</scope>
    <source>
        <strain evidence="2">YLT18</strain>
    </source>
</reference>
<accession>A0A3N4MGA0</accession>
<proteinExistence type="predicted"/>
<dbReference type="RefSeq" id="WP_120514333.1">
    <property type="nucleotide sequence ID" value="NZ_QXZY01000001.1"/>
</dbReference>